<evidence type="ECO:0000256" key="12">
    <source>
        <dbReference type="ARBA" id="ARBA00024326"/>
    </source>
</evidence>
<keyword evidence="14" id="KW-1185">Reference proteome</keyword>
<evidence type="ECO:0000313" key="14">
    <source>
        <dbReference type="Proteomes" id="UP000015462"/>
    </source>
</evidence>
<evidence type="ECO:0000256" key="3">
    <source>
        <dbReference type="ARBA" id="ARBA00012243"/>
    </source>
</evidence>
<keyword evidence="9" id="KW-0456">Lyase</keyword>
<dbReference type="EC" id="4.1.1.65" evidence="3"/>
<evidence type="ECO:0000256" key="1">
    <source>
        <dbReference type="ARBA" id="ARBA00001928"/>
    </source>
</evidence>
<proteinExistence type="predicted"/>
<sequence>MERLNFLLTNRIPRKLFTHLMGWYSKIQSPTLTSLSISIWRIFSPDLDFSEAKKHSFNSLHECFIRQLKEGVRPIDTYKGGVVSPCDGIVGSHGKIDNGVVYQAKGFPYHVADLIPDKALQKRLQNGCYVTLRLTSTMYHRFHAPIDCEVDKVTYISGDTWNVNPIALTRIKNLFCKNERAFIELKTGHKDECLVLVPVAAILVASMQFHCLAAPLNLRYKGPNVLPCSALYNKGDEMGYFEHGSTILVFASSEFVINEGIRQGECIKMGSPLLHKATFR</sequence>
<reference evidence="13 14" key="1">
    <citation type="journal article" date="2013" name="Genome Announc.">
        <title>Genome Sequence of the Pyrene- and Fluoranthene-Degrading Bacterium Cycloclasticus sp. Strain PY97M.</title>
        <authorList>
            <person name="Cui Z."/>
            <person name="Xu G."/>
            <person name="Li Q."/>
            <person name="Gao W."/>
            <person name="Zheng L."/>
        </authorList>
    </citation>
    <scope>NUCLEOTIDE SEQUENCE [LARGE SCALE GENOMIC DNA]</scope>
    <source>
        <strain evidence="13 14">PY97M</strain>
    </source>
</reference>
<dbReference type="GO" id="GO:0004609">
    <property type="term" value="F:phosphatidylserine decarboxylase activity"/>
    <property type="evidence" value="ECO:0007669"/>
    <property type="project" value="UniProtKB-EC"/>
</dbReference>
<keyword evidence="11" id="KW-0670">Pyruvate</keyword>
<accession>A0AB33Z005</accession>
<evidence type="ECO:0000256" key="4">
    <source>
        <dbReference type="ARBA" id="ARBA00022516"/>
    </source>
</evidence>
<dbReference type="PANTHER" id="PTHR10067:SF6">
    <property type="entry name" value="PHOSPHATIDYLSERINE DECARBOXYLASE PROENZYME, MITOCHONDRIAL"/>
    <property type="match status" value="1"/>
</dbReference>
<comment type="cofactor">
    <cofactor evidence="1">
        <name>pyruvate</name>
        <dbReference type="ChEBI" id="CHEBI:15361"/>
    </cofactor>
</comment>
<keyword evidence="5" id="KW-0210">Decarboxylase</keyword>
<evidence type="ECO:0000313" key="13">
    <source>
        <dbReference type="EMBL" id="EPD12513.1"/>
    </source>
</evidence>
<comment type="caution">
    <text evidence="13">The sequence shown here is derived from an EMBL/GenBank/DDBJ whole genome shotgun (WGS) entry which is preliminary data.</text>
</comment>
<comment type="pathway">
    <text evidence="2">Lipid metabolism.</text>
</comment>
<dbReference type="InterPro" id="IPR003817">
    <property type="entry name" value="PS_Dcarbxylase"/>
</dbReference>
<dbReference type="RefSeq" id="WP_016390791.1">
    <property type="nucleotide sequence ID" value="NZ_KE646810.1"/>
</dbReference>
<evidence type="ECO:0000256" key="2">
    <source>
        <dbReference type="ARBA" id="ARBA00005189"/>
    </source>
</evidence>
<evidence type="ECO:0000256" key="11">
    <source>
        <dbReference type="ARBA" id="ARBA00023317"/>
    </source>
</evidence>
<keyword evidence="7" id="KW-0865">Zymogen</keyword>
<evidence type="ECO:0000256" key="9">
    <source>
        <dbReference type="ARBA" id="ARBA00023239"/>
    </source>
</evidence>
<evidence type="ECO:0000256" key="5">
    <source>
        <dbReference type="ARBA" id="ARBA00022793"/>
    </source>
</evidence>
<gene>
    <name evidence="13" type="ORF">L196_09454</name>
</gene>
<evidence type="ECO:0000256" key="8">
    <source>
        <dbReference type="ARBA" id="ARBA00023209"/>
    </source>
</evidence>
<dbReference type="AlphaFoldDB" id="A0AB33Z005"/>
<keyword evidence="6" id="KW-0443">Lipid metabolism</keyword>
<dbReference type="NCBIfam" id="TIGR00163">
    <property type="entry name" value="PS_decarb"/>
    <property type="match status" value="1"/>
</dbReference>
<dbReference type="PANTHER" id="PTHR10067">
    <property type="entry name" value="PHOSPHATIDYLSERINE DECARBOXYLASE"/>
    <property type="match status" value="1"/>
</dbReference>
<keyword evidence="8" id="KW-0594">Phospholipid biosynthesis</keyword>
<organism evidence="13 14">
    <name type="scientific">Cycloclasticus pugetii</name>
    <dbReference type="NCBI Taxonomy" id="34068"/>
    <lineage>
        <taxon>Bacteria</taxon>
        <taxon>Pseudomonadati</taxon>
        <taxon>Pseudomonadota</taxon>
        <taxon>Gammaproteobacteria</taxon>
        <taxon>Thiotrichales</taxon>
        <taxon>Piscirickettsiaceae</taxon>
        <taxon>Cycloclasticus</taxon>
    </lineage>
</organism>
<dbReference type="Proteomes" id="UP000015462">
    <property type="component" value="Unassembled WGS sequence"/>
</dbReference>
<dbReference type="Pfam" id="PF02666">
    <property type="entry name" value="PS_Dcarbxylase"/>
    <property type="match status" value="1"/>
</dbReference>
<evidence type="ECO:0000256" key="10">
    <source>
        <dbReference type="ARBA" id="ARBA00023264"/>
    </source>
</evidence>
<name>A0AB33Z005_9GAMM</name>
<evidence type="ECO:0000256" key="6">
    <source>
        <dbReference type="ARBA" id="ARBA00023098"/>
    </source>
</evidence>
<keyword evidence="4" id="KW-0444">Lipid biosynthesis</keyword>
<protein>
    <recommendedName>
        <fullName evidence="3">phosphatidylserine decarboxylase</fullName>
        <ecNumber evidence="3">4.1.1.65</ecNumber>
    </recommendedName>
</protein>
<evidence type="ECO:0000256" key="7">
    <source>
        <dbReference type="ARBA" id="ARBA00023145"/>
    </source>
</evidence>
<dbReference type="GO" id="GO:0006646">
    <property type="term" value="P:phosphatidylethanolamine biosynthetic process"/>
    <property type="evidence" value="ECO:0007669"/>
    <property type="project" value="TreeGrafter"/>
</dbReference>
<dbReference type="InterPro" id="IPR033177">
    <property type="entry name" value="PSD-B"/>
</dbReference>
<comment type="pathway">
    <text evidence="12">Phospholipid metabolism; phosphatidylethanolamine biosynthesis.</text>
</comment>
<dbReference type="EMBL" id="ASHL01000009">
    <property type="protein sequence ID" value="EPD12513.1"/>
    <property type="molecule type" value="Genomic_DNA"/>
</dbReference>
<keyword evidence="10" id="KW-1208">Phospholipid metabolism</keyword>